<dbReference type="Gene3D" id="1.10.10.10">
    <property type="entry name" value="Winged helix-like DNA-binding domain superfamily/Winged helix DNA-binding domain"/>
    <property type="match status" value="1"/>
</dbReference>
<dbReference type="EMBL" id="JAVDWU010000012">
    <property type="protein sequence ID" value="MDR7152538.1"/>
    <property type="molecule type" value="Genomic_DNA"/>
</dbReference>
<dbReference type="InterPro" id="IPR036388">
    <property type="entry name" value="WH-like_DNA-bd_sf"/>
</dbReference>
<keyword evidence="2" id="KW-0238">DNA-binding</keyword>
<name>A0ABU1WTB2_9BURK</name>
<sequence>MPATWTFDAPAGVHLFPAAAVAGLLDVASAPLSAERLLRAIEPVVPVEHLALVTFRHQTPELIEGFSAHTRDRNVVAECFTIYRRSDYFRSDAVMRMADQVAQRPAREVTVMHCRADELPVAGWRDDIYVRESLIERFTLLHAPARGAVQAIHLYRDHRQGLFQPHEIEQLLALAPLLRQAHHAALQAGAVAVDRQAQIDQASRRLGRLAPSLSPRERAVCARIACGLSADGIAADLDVAPSTVLTLRKRAYLKLADVGLPAHRLGLARLLA</sequence>
<evidence type="ECO:0000313" key="3">
    <source>
        <dbReference type="Proteomes" id="UP001265700"/>
    </source>
</evidence>
<accession>A0ABU1WTB2</accession>
<dbReference type="RefSeq" id="WP_310321388.1">
    <property type="nucleotide sequence ID" value="NZ_JAVDWU010000012.1"/>
</dbReference>
<protein>
    <submittedName>
        <fullName evidence="2">DNA-binding CsgD family transcriptional regulator</fullName>
    </submittedName>
</protein>
<reference evidence="2 3" key="1">
    <citation type="submission" date="2023-07" db="EMBL/GenBank/DDBJ databases">
        <title>Sorghum-associated microbial communities from plants grown in Nebraska, USA.</title>
        <authorList>
            <person name="Schachtman D."/>
        </authorList>
    </citation>
    <scope>NUCLEOTIDE SEQUENCE [LARGE SCALE GENOMIC DNA]</scope>
    <source>
        <strain evidence="2 3">4249</strain>
    </source>
</reference>
<dbReference type="Pfam" id="PF00196">
    <property type="entry name" value="GerE"/>
    <property type="match status" value="1"/>
</dbReference>
<dbReference type="Proteomes" id="UP001265700">
    <property type="component" value="Unassembled WGS sequence"/>
</dbReference>
<dbReference type="InterPro" id="IPR000792">
    <property type="entry name" value="Tscrpt_reg_LuxR_C"/>
</dbReference>
<dbReference type="InterPro" id="IPR016032">
    <property type="entry name" value="Sig_transdc_resp-reg_C-effctor"/>
</dbReference>
<evidence type="ECO:0000313" key="2">
    <source>
        <dbReference type="EMBL" id="MDR7152538.1"/>
    </source>
</evidence>
<dbReference type="SUPFAM" id="SSF46894">
    <property type="entry name" value="C-terminal effector domain of the bipartite response regulators"/>
    <property type="match status" value="1"/>
</dbReference>
<comment type="caution">
    <text evidence="2">The sequence shown here is derived from an EMBL/GenBank/DDBJ whole genome shotgun (WGS) entry which is preliminary data.</text>
</comment>
<proteinExistence type="predicted"/>
<evidence type="ECO:0000259" key="1">
    <source>
        <dbReference type="PROSITE" id="PS00622"/>
    </source>
</evidence>
<dbReference type="GO" id="GO:0003677">
    <property type="term" value="F:DNA binding"/>
    <property type="evidence" value="ECO:0007669"/>
    <property type="project" value="UniProtKB-KW"/>
</dbReference>
<feature type="domain" description="HTH luxR-type" evidence="1">
    <location>
        <begin position="227"/>
        <end position="254"/>
    </location>
</feature>
<keyword evidence="3" id="KW-1185">Reference proteome</keyword>
<dbReference type="SMART" id="SM00421">
    <property type="entry name" value="HTH_LUXR"/>
    <property type="match status" value="1"/>
</dbReference>
<dbReference type="PROSITE" id="PS00622">
    <property type="entry name" value="HTH_LUXR_1"/>
    <property type="match status" value="1"/>
</dbReference>
<organism evidence="2 3">
    <name type="scientific">Hydrogenophaga palleronii</name>
    <dbReference type="NCBI Taxonomy" id="65655"/>
    <lineage>
        <taxon>Bacteria</taxon>
        <taxon>Pseudomonadati</taxon>
        <taxon>Pseudomonadota</taxon>
        <taxon>Betaproteobacteria</taxon>
        <taxon>Burkholderiales</taxon>
        <taxon>Comamonadaceae</taxon>
        <taxon>Hydrogenophaga</taxon>
    </lineage>
</organism>
<gene>
    <name evidence="2" type="ORF">J2W49_004516</name>
</gene>